<evidence type="ECO:0000256" key="8">
    <source>
        <dbReference type="ARBA" id="ARBA00048348"/>
    </source>
</evidence>
<keyword evidence="6 9" id="KW-0862">Zinc</keyword>
<feature type="chain" id="PRO_5044966822" description="Carbonic anhydrase" evidence="9">
    <location>
        <begin position="23"/>
        <end position="372"/>
    </location>
</feature>
<comment type="similarity">
    <text evidence="3 9">Belongs to the alpha-carbonic anhydrase family.</text>
</comment>
<dbReference type="SUPFAM" id="SSF51069">
    <property type="entry name" value="Carbonic anhydrase"/>
    <property type="match status" value="1"/>
</dbReference>
<evidence type="ECO:0000259" key="10">
    <source>
        <dbReference type="PROSITE" id="PS51144"/>
    </source>
</evidence>
<comment type="catalytic activity">
    <reaction evidence="8 9">
        <text>hydrogencarbonate + H(+) = CO2 + H2O</text>
        <dbReference type="Rhea" id="RHEA:10748"/>
        <dbReference type="ChEBI" id="CHEBI:15377"/>
        <dbReference type="ChEBI" id="CHEBI:15378"/>
        <dbReference type="ChEBI" id="CHEBI:16526"/>
        <dbReference type="ChEBI" id="CHEBI:17544"/>
        <dbReference type="EC" id="4.2.1.1"/>
    </reaction>
</comment>
<evidence type="ECO:0000256" key="6">
    <source>
        <dbReference type="ARBA" id="ARBA00022833"/>
    </source>
</evidence>
<dbReference type="SMART" id="SM01057">
    <property type="entry name" value="Carb_anhydrase"/>
    <property type="match status" value="1"/>
</dbReference>
<dbReference type="Pfam" id="PF00194">
    <property type="entry name" value="Carb_anhydrase"/>
    <property type="match status" value="1"/>
</dbReference>
<reference evidence="11 12" key="1">
    <citation type="journal article" date="2024" name="Commun. Biol.">
        <title>Comparative genomic analysis of thermophilic fungi reveals convergent evolutionary adaptations and gene losses.</title>
        <authorList>
            <person name="Steindorff A.S."/>
            <person name="Aguilar-Pontes M.V."/>
            <person name="Robinson A.J."/>
            <person name="Andreopoulos B."/>
            <person name="LaButti K."/>
            <person name="Kuo A."/>
            <person name="Mondo S."/>
            <person name="Riley R."/>
            <person name="Otillar R."/>
            <person name="Haridas S."/>
            <person name="Lipzen A."/>
            <person name="Grimwood J."/>
            <person name="Schmutz J."/>
            <person name="Clum A."/>
            <person name="Reid I.D."/>
            <person name="Moisan M.C."/>
            <person name="Butler G."/>
            <person name="Nguyen T.T.M."/>
            <person name="Dewar K."/>
            <person name="Conant G."/>
            <person name="Drula E."/>
            <person name="Henrissat B."/>
            <person name="Hansel C."/>
            <person name="Singer S."/>
            <person name="Hutchinson M.I."/>
            <person name="de Vries R.P."/>
            <person name="Natvig D.O."/>
            <person name="Powell A.J."/>
            <person name="Tsang A."/>
            <person name="Grigoriev I.V."/>
        </authorList>
    </citation>
    <scope>NUCLEOTIDE SEQUENCE [LARGE SCALE GENOMIC DNA]</scope>
    <source>
        <strain evidence="11 12">CBS 494.80</strain>
    </source>
</reference>
<dbReference type="InterPro" id="IPR041891">
    <property type="entry name" value="Alpha_CA_prokaryot-like"/>
</dbReference>
<protein>
    <recommendedName>
        <fullName evidence="4 9">Carbonic anhydrase</fullName>
        <ecNumber evidence="4 9">4.2.1.1</ecNumber>
    </recommendedName>
</protein>
<dbReference type="PANTHER" id="PTHR18952">
    <property type="entry name" value="CARBONIC ANHYDRASE"/>
    <property type="match status" value="1"/>
</dbReference>
<evidence type="ECO:0000256" key="4">
    <source>
        <dbReference type="ARBA" id="ARBA00012925"/>
    </source>
</evidence>
<comment type="cofactor">
    <cofactor evidence="1 9">
        <name>Zn(2+)</name>
        <dbReference type="ChEBI" id="CHEBI:29105"/>
    </cofactor>
</comment>
<dbReference type="InterPro" id="IPR018338">
    <property type="entry name" value="Carbonic_anhydrase_a-class_CS"/>
</dbReference>
<organism evidence="11 12">
    <name type="scientific">Oculimacula yallundae</name>
    <dbReference type="NCBI Taxonomy" id="86028"/>
    <lineage>
        <taxon>Eukaryota</taxon>
        <taxon>Fungi</taxon>
        <taxon>Dikarya</taxon>
        <taxon>Ascomycota</taxon>
        <taxon>Pezizomycotina</taxon>
        <taxon>Leotiomycetes</taxon>
        <taxon>Helotiales</taxon>
        <taxon>Ploettnerulaceae</taxon>
        <taxon>Oculimacula</taxon>
    </lineage>
</organism>
<keyword evidence="12" id="KW-1185">Reference proteome</keyword>
<proteinExistence type="inferred from homology"/>
<evidence type="ECO:0000256" key="3">
    <source>
        <dbReference type="ARBA" id="ARBA00010718"/>
    </source>
</evidence>
<dbReference type="PROSITE" id="PS51144">
    <property type="entry name" value="ALPHA_CA_2"/>
    <property type="match status" value="1"/>
</dbReference>
<feature type="signal peptide" evidence="9">
    <location>
        <begin position="1"/>
        <end position="22"/>
    </location>
</feature>
<comment type="function">
    <text evidence="2 9">Reversible hydration of carbon dioxide.</text>
</comment>
<accession>A0ABR4C2D8</accession>
<dbReference type="EC" id="4.2.1.1" evidence="4 9"/>
<dbReference type="PROSITE" id="PS00162">
    <property type="entry name" value="ALPHA_CA_1"/>
    <property type="match status" value="1"/>
</dbReference>
<dbReference type="InterPro" id="IPR023561">
    <property type="entry name" value="Carbonic_anhydrase_a-class"/>
</dbReference>
<dbReference type="InterPro" id="IPR036398">
    <property type="entry name" value="CA_dom_sf"/>
</dbReference>
<evidence type="ECO:0000256" key="9">
    <source>
        <dbReference type="RuleBase" id="RU367011"/>
    </source>
</evidence>
<evidence type="ECO:0000256" key="5">
    <source>
        <dbReference type="ARBA" id="ARBA00022723"/>
    </source>
</evidence>
<sequence>MKSSSSTLALLFATLFLDSASASCGHGTSLLKRKVNYKRAEGGEAVKTVEVGQFGYIGDVGPTNWAALAAENGDCAVSKQQSPIDVTNTSTTLVAPGALAITIPNVEAAEFENLGTTIEVVMEGKGAQTVVGGKTFELKQFHFHSPSEHTVNGEYFPLEMHMVHEAADGAIAVIAAQFQLSEDGSTTELLTSVMSKLGAISAPGSVTETGPLDFAPLVDVLSKQSLSTYAGSLTTPPCAEGLNFFITTEQLALNVATFNMIKAVVGFNARFTQNIIGEDNLLAASARTVGVVEQALQNGTANANATARVVAPEGPPSPVLVDGVQGAVPVAAAPKHAQPAAAPQAHTVNNIGDASQLVKHLTGLNLGALLSK</sequence>
<comment type="caution">
    <text evidence="11">The sequence shown here is derived from an EMBL/GenBank/DDBJ whole genome shotgun (WGS) entry which is preliminary data.</text>
</comment>
<keyword evidence="7 9" id="KW-0456">Lyase</keyword>
<dbReference type="InterPro" id="IPR001148">
    <property type="entry name" value="CA_dom"/>
</dbReference>
<evidence type="ECO:0000256" key="7">
    <source>
        <dbReference type="ARBA" id="ARBA00023239"/>
    </source>
</evidence>
<evidence type="ECO:0000256" key="2">
    <source>
        <dbReference type="ARBA" id="ARBA00002904"/>
    </source>
</evidence>
<evidence type="ECO:0000256" key="1">
    <source>
        <dbReference type="ARBA" id="ARBA00001947"/>
    </source>
</evidence>
<evidence type="ECO:0000313" key="11">
    <source>
        <dbReference type="EMBL" id="KAL2063707.1"/>
    </source>
</evidence>
<keyword evidence="9" id="KW-0732">Signal</keyword>
<gene>
    <name evidence="11" type="ORF">VTL71DRAFT_5512</name>
</gene>
<dbReference type="CDD" id="cd03124">
    <property type="entry name" value="alpha_CA_prokaryotic_like"/>
    <property type="match status" value="1"/>
</dbReference>
<dbReference type="Proteomes" id="UP001595075">
    <property type="component" value="Unassembled WGS sequence"/>
</dbReference>
<name>A0ABR4C2D8_9HELO</name>
<evidence type="ECO:0000313" key="12">
    <source>
        <dbReference type="Proteomes" id="UP001595075"/>
    </source>
</evidence>
<dbReference type="EMBL" id="JAZHXI010000015">
    <property type="protein sequence ID" value="KAL2063707.1"/>
    <property type="molecule type" value="Genomic_DNA"/>
</dbReference>
<dbReference type="Gene3D" id="3.10.200.10">
    <property type="entry name" value="Alpha carbonic anhydrase"/>
    <property type="match status" value="1"/>
</dbReference>
<keyword evidence="5 9" id="KW-0479">Metal-binding</keyword>
<dbReference type="PANTHER" id="PTHR18952:SF265">
    <property type="entry name" value="CARBONIC ANHYDRASE"/>
    <property type="match status" value="1"/>
</dbReference>
<feature type="domain" description="Alpha-carbonic anhydrase" evidence="10">
    <location>
        <begin position="52"/>
        <end position="305"/>
    </location>
</feature>